<dbReference type="GO" id="GO:0016301">
    <property type="term" value="F:kinase activity"/>
    <property type="evidence" value="ECO:0007669"/>
    <property type="project" value="UniProtKB-KW"/>
</dbReference>
<evidence type="ECO:0000313" key="3">
    <source>
        <dbReference type="EMBL" id="MEJ8573445.1"/>
    </source>
</evidence>
<comment type="pathway">
    <text evidence="2">Cell wall biogenesis; peptidoglycan recycling.</text>
</comment>
<sequence length="369" mass="38287">MTEALTAVGLMSGTSMDGVDVALIETDGVDITAFGPTSSRPYLPAERQTIAAAVSEARGMTHRTGRGGVIGEAERVVTEAHGEAVETFLRDNGIEAASVDVVGFHGQTILHRPERQLTVQLGDGQGLADRLGIDVVYDLRAADVAAGGQGAPFVPVFHKALAARTGLRTPIAILNLGGVGNVTWVGDGDPMAFDTGPGNALLDDWVQKTAGRSFDEDGRLAAAGTVDNAILARLMGNPYFDARPPKSLDRNDFDIALLEGLGVEDGAATLAAFTAASGARSAEWFAEPVRQWIVVGGGARNPTILAMLAARVDAPVTTGTDIGWLGDHVEAQAFAYLAVRSLRGLPLSYPTTTGVPGPLTGGVLVRAAR</sequence>
<dbReference type="GO" id="GO:0009254">
    <property type="term" value="P:peptidoglycan turnover"/>
    <property type="evidence" value="ECO:0007669"/>
    <property type="project" value="UniProtKB-UniRule"/>
</dbReference>
<comment type="pathway">
    <text evidence="2">Amino-sugar metabolism; 1,6-anhydro-N-acetylmuramate degradation.</text>
</comment>
<comment type="catalytic activity">
    <reaction evidence="2">
        <text>1,6-anhydro-N-acetyl-beta-muramate + ATP + H2O = N-acetyl-D-muramate 6-phosphate + ADP + H(+)</text>
        <dbReference type="Rhea" id="RHEA:24952"/>
        <dbReference type="ChEBI" id="CHEBI:15377"/>
        <dbReference type="ChEBI" id="CHEBI:15378"/>
        <dbReference type="ChEBI" id="CHEBI:30616"/>
        <dbReference type="ChEBI" id="CHEBI:58690"/>
        <dbReference type="ChEBI" id="CHEBI:58722"/>
        <dbReference type="ChEBI" id="CHEBI:456216"/>
        <dbReference type="EC" id="2.7.1.170"/>
    </reaction>
</comment>
<dbReference type="GO" id="GO:0005524">
    <property type="term" value="F:ATP binding"/>
    <property type="evidence" value="ECO:0007669"/>
    <property type="project" value="UniProtKB-UniRule"/>
</dbReference>
<dbReference type="NCBIfam" id="NF007141">
    <property type="entry name" value="PRK09585.1-5"/>
    <property type="match status" value="1"/>
</dbReference>
<dbReference type="GO" id="GO:0097175">
    <property type="term" value="P:1,6-anhydro-N-acetyl-beta-muramic acid catabolic process"/>
    <property type="evidence" value="ECO:0007669"/>
    <property type="project" value="UniProtKB-UniRule"/>
</dbReference>
<reference evidence="3 4" key="1">
    <citation type="submission" date="2024-02" db="EMBL/GenBank/DDBJ databases">
        <title>Genome analysis and characterization of Microbaculum marinisediminis sp. nov., isolated from marine sediment.</title>
        <authorList>
            <person name="Du Z.-J."/>
            <person name="Ye Y.-Q."/>
            <person name="Zhang Z.-R."/>
            <person name="Yuan S.-M."/>
            <person name="Zhang X.-Y."/>
        </authorList>
    </citation>
    <scope>NUCLEOTIDE SEQUENCE [LARGE SCALE GENOMIC DNA]</scope>
    <source>
        <strain evidence="3 4">SDUM1044001</strain>
    </source>
</reference>
<keyword evidence="2 3" id="KW-0418">Kinase</keyword>
<keyword evidence="2" id="KW-0547">Nucleotide-binding</keyword>
<dbReference type="EMBL" id="JAZHOF010000007">
    <property type="protein sequence ID" value="MEJ8573445.1"/>
    <property type="molecule type" value="Genomic_DNA"/>
</dbReference>
<protein>
    <recommendedName>
        <fullName evidence="2">Anhydro-N-acetylmuramic acid kinase</fullName>
        <ecNumber evidence="2">2.7.1.170</ecNumber>
    </recommendedName>
    <alternativeName>
        <fullName evidence="2">AnhMurNAc kinase</fullName>
    </alternativeName>
</protein>
<dbReference type="SUPFAM" id="SSF53067">
    <property type="entry name" value="Actin-like ATPase domain"/>
    <property type="match status" value="1"/>
</dbReference>
<accession>A0AAW9RND4</accession>
<comment type="similarity">
    <text evidence="2">Belongs to the anhydro-N-acetylmuramic acid kinase family.</text>
</comment>
<evidence type="ECO:0000256" key="2">
    <source>
        <dbReference type="HAMAP-Rule" id="MF_01270"/>
    </source>
</evidence>
<dbReference type="HAMAP" id="MF_01270">
    <property type="entry name" value="AnhMurNAc_kinase"/>
    <property type="match status" value="1"/>
</dbReference>
<keyword evidence="1 2" id="KW-0119">Carbohydrate metabolism</keyword>
<evidence type="ECO:0000313" key="4">
    <source>
        <dbReference type="Proteomes" id="UP001378188"/>
    </source>
</evidence>
<dbReference type="EC" id="2.7.1.170" evidence="2"/>
<gene>
    <name evidence="2" type="primary">anmK</name>
    <name evidence="3" type="ORF">V3328_18290</name>
</gene>
<dbReference type="PANTHER" id="PTHR30605">
    <property type="entry name" value="ANHYDRO-N-ACETYLMURAMIC ACID KINASE"/>
    <property type="match status" value="1"/>
</dbReference>
<dbReference type="InterPro" id="IPR043129">
    <property type="entry name" value="ATPase_NBD"/>
</dbReference>
<dbReference type="InterPro" id="IPR005338">
    <property type="entry name" value="Anhydro_N_Ac-Mur_kinase"/>
</dbReference>
<keyword evidence="2" id="KW-0067">ATP-binding</keyword>
<dbReference type="AlphaFoldDB" id="A0AAW9RND4"/>
<comment type="function">
    <text evidence="2">Catalyzes the specific phosphorylation of 1,6-anhydro-N-acetylmuramic acid (anhMurNAc) with the simultaneous cleavage of the 1,6-anhydro ring, generating MurNAc-6-P. Is required for the utilization of anhMurNAc either imported from the medium or derived from its own cell wall murein, and thus plays a role in cell wall recycling.</text>
</comment>
<dbReference type="Pfam" id="PF03702">
    <property type="entry name" value="AnmK"/>
    <property type="match status" value="1"/>
</dbReference>
<proteinExistence type="inferred from homology"/>
<evidence type="ECO:0000256" key="1">
    <source>
        <dbReference type="ARBA" id="ARBA00023277"/>
    </source>
</evidence>
<keyword evidence="2 3" id="KW-0808">Transferase</keyword>
<name>A0AAW9RND4_9HYPH</name>
<dbReference type="RefSeq" id="WP_340331135.1">
    <property type="nucleotide sequence ID" value="NZ_JAZHOF010000007.1"/>
</dbReference>
<keyword evidence="4" id="KW-1185">Reference proteome</keyword>
<dbReference type="PANTHER" id="PTHR30605:SF0">
    <property type="entry name" value="ANHYDRO-N-ACETYLMURAMIC ACID KINASE"/>
    <property type="match status" value="1"/>
</dbReference>
<comment type="caution">
    <text evidence="3">The sequence shown here is derived from an EMBL/GenBank/DDBJ whole genome shotgun (WGS) entry which is preliminary data.</text>
</comment>
<dbReference type="Proteomes" id="UP001378188">
    <property type="component" value="Unassembled WGS sequence"/>
</dbReference>
<feature type="binding site" evidence="2">
    <location>
        <begin position="13"/>
        <end position="20"/>
    </location>
    <ligand>
        <name>ATP</name>
        <dbReference type="ChEBI" id="CHEBI:30616"/>
    </ligand>
</feature>
<dbReference type="GO" id="GO:0006040">
    <property type="term" value="P:amino sugar metabolic process"/>
    <property type="evidence" value="ECO:0007669"/>
    <property type="project" value="InterPro"/>
</dbReference>
<dbReference type="Gene3D" id="3.30.420.40">
    <property type="match status" value="2"/>
</dbReference>
<dbReference type="GO" id="GO:0016773">
    <property type="term" value="F:phosphotransferase activity, alcohol group as acceptor"/>
    <property type="evidence" value="ECO:0007669"/>
    <property type="project" value="UniProtKB-UniRule"/>
</dbReference>
<organism evidence="3 4">
    <name type="scientific">Microbaculum marinum</name>
    <dbReference type="NCBI Taxonomy" id="1764581"/>
    <lineage>
        <taxon>Bacteria</taxon>
        <taxon>Pseudomonadati</taxon>
        <taxon>Pseudomonadota</taxon>
        <taxon>Alphaproteobacteria</taxon>
        <taxon>Hyphomicrobiales</taxon>
        <taxon>Tepidamorphaceae</taxon>
        <taxon>Microbaculum</taxon>
    </lineage>
</organism>